<protein>
    <submittedName>
        <fullName evidence="4">Ldh family oxidoreductase</fullName>
    </submittedName>
</protein>
<dbReference type="InterPro" id="IPR036111">
    <property type="entry name" value="Mal/L-sulfo/L-lacto_DH-like_sf"/>
</dbReference>
<proteinExistence type="inferred from homology"/>
<dbReference type="InterPro" id="IPR043143">
    <property type="entry name" value="Mal/L-sulf/L-lact_DH-like_NADP"/>
</dbReference>
<dbReference type="EMBL" id="JAUYVI010000001">
    <property type="protein sequence ID" value="MDQ7246351.1"/>
    <property type="molecule type" value="Genomic_DNA"/>
</dbReference>
<dbReference type="InterPro" id="IPR043144">
    <property type="entry name" value="Mal/L-sulf/L-lact_DH-like_ah"/>
</dbReference>
<feature type="region of interest" description="Disordered" evidence="3">
    <location>
        <begin position="319"/>
        <end position="343"/>
    </location>
</feature>
<dbReference type="InterPro" id="IPR003767">
    <property type="entry name" value="Malate/L-lactate_DH-like"/>
</dbReference>
<evidence type="ECO:0000313" key="4">
    <source>
        <dbReference type="EMBL" id="MDQ7246351.1"/>
    </source>
</evidence>
<feature type="compositionally biased region" description="Polar residues" evidence="3">
    <location>
        <begin position="322"/>
        <end position="337"/>
    </location>
</feature>
<evidence type="ECO:0000256" key="2">
    <source>
        <dbReference type="ARBA" id="ARBA00023002"/>
    </source>
</evidence>
<evidence type="ECO:0000256" key="3">
    <source>
        <dbReference type="SAM" id="MobiDB-lite"/>
    </source>
</evidence>
<dbReference type="Pfam" id="PF02615">
    <property type="entry name" value="Ldh_2"/>
    <property type="match status" value="1"/>
</dbReference>
<dbReference type="RefSeq" id="WP_379953729.1">
    <property type="nucleotide sequence ID" value="NZ_JAUYVI010000001.1"/>
</dbReference>
<evidence type="ECO:0000313" key="5">
    <source>
        <dbReference type="Proteomes" id="UP001230156"/>
    </source>
</evidence>
<sequence>MLIPFDALVAKIAALFRANGCTDPVAAVLADNCAGAERDGCKSHGLFRIPGYVASLRCGWVDGAARPRIEVSAPGLIRVDGANGFAQPALAEVRARAAATARSQGIVLVAIRNAHHFSALAPDVEPFAEDGLLAIAMVNSNCEVAPFGGRKAVFGTDPMAFAAPRSGHPPLVFDQATSVVANGEVRLAARRGEDLAPGTGIDRAGNPTGDPKAILDGGALLPFAGHKGNALLIMIEILCAAIGGGRFSHEIDRTGFESGQTANTGQTLIVIDPTAGGGALPDFVGRVESLLSAAREAGQERFPGDRRLACRRDSYSRGIEVSQETMDSIEALSQTDPARSHAR</sequence>
<keyword evidence="5" id="KW-1185">Reference proteome</keyword>
<dbReference type="SUPFAM" id="SSF89733">
    <property type="entry name" value="L-sulfolactate dehydrogenase-like"/>
    <property type="match status" value="1"/>
</dbReference>
<dbReference type="PANTHER" id="PTHR11091">
    <property type="entry name" value="OXIDOREDUCTASE-RELATED"/>
    <property type="match status" value="1"/>
</dbReference>
<comment type="similarity">
    <text evidence="1">Belongs to the LDH2/MDH2 oxidoreductase family.</text>
</comment>
<dbReference type="Gene3D" id="1.10.1530.10">
    <property type="match status" value="1"/>
</dbReference>
<dbReference type="Gene3D" id="3.30.1370.60">
    <property type="entry name" value="Hypothetical oxidoreductase yiak, domain 2"/>
    <property type="match status" value="1"/>
</dbReference>
<name>A0ABU0YF63_9PROT</name>
<gene>
    <name evidence="4" type="ORF">Q8A70_01675</name>
</gene>
<accession>A0ABU0YF63</accession>
<comment type="caution">
    <text evidence="4">The sequence shown here is derived from an EMBL/GenBank/DDBJ whole genome shotgun (WGS) entry which is preliminary data.</text>
</comment>
<keyword evidence="2" id="KW-0560">Oxidoreductase</keyword>
<reference evidence="5" key="1">
    <citation type="submission" date="2023-08" db="EMBL/GenBank/DDBJ databases">
        <title>Rhodospirillaceae gen. nov., a novel taxon isolated from the Yangtze River Yuezi River estuary sludge.</title>
        <authorList>
            <person name="Ruan L."/>
        </authorList>
    </citation>
    <scope>NUCLEOTIDE SEQUENCE [LARGE SCALE GENOMIC DNA]</scope>
    <source>
        <strain evidence="5">R-7</strain>
    </source>
</reference>
<organism evidence="4 5">
    <name type="scientific">Dongia sedimenti</name>
    <dbReference type="NCBI Taxonomy" id="3064282"/>
    <lineage>
        <taxon>Bacteria</taxon>
        <taxon>Pseudomonadati</taxon>
        <taxon>Pseudomonadota</taxon>
        <taxon>Alphaproteobacteria</taxon>
        <taxon>Rhodospirillales</taxon>
        <taxon>Dongiaceae</taxon>
        <taxon>Dongia</taxon>
    </lineage>
</organism>
<evidence type="ECO:0000256" key="1">
    <source>
        <dbReference type="ARBA" id="ARBA00006056"/>
    </source>
</evidence>
<dbReference type="Proteomes" id="UP001230156">
    <property type="component" value="Unassembled WGS sequence"/>
</dbReference>
<dbReference type="PANTHER" id="PTHR11091:SF0">
    <property type="entry name" value="MALATE DEHYDROGENASE"/>
    <property type="match status" value="1"/>
</dbReference>